<reference evidence="2" key="1">
    <citation type="journal article" date="2009" name="Science">
        <title>The B73 maize genome: complexity, diversity, and dynamics.</title>
        <authorList>
            <person name="Schnable P.S."/>
            <person name="Ware D."/>
            <person name="Fulton R.S."/>
            <person name="Stein J.C."/>
            <person name="Wei F."/>
            <person name="Pasternak S."/>
            <person name="Liang C."/>
            <person name="Zhang J."/>
            <person name="Fulton L."/>
            <person name="Graves T.A."/>
            <person name="Minx P."/>
            <person name="Reily A.D."/>
            <person name="Courtney L."/>
            <person name="Kruchowski S.S."/>
            <person name="Tomlinson C."/>
            <person name="Strong C."/>
            <person name="Delehaunty K."/>
            <person name="Fronick C."/>
            <person name="Courtney B."/>
            <person name="Rock S.M."/>
            <person name="Belter E."/>
            <person name="Du F."/>
            <person name="Kim K."/>
            <person name="Abbott R.M."/>
            <person name="Cotton M."/>
            <person name="Levy A."/>
            <person name="Marchetto P."/>
            <person name="Ochoa K."/>
            <person name="Jackson S.M."/>
            <person name="Gillam B."/>
            <person name="Chen W."/>
            <person name="Yan L."/>
            <person name="Higginbotham J."/>
            <person name="Cardenas M."/>
            <person name="Waligorski J."/>
            <person name="Applebaum E."/>
            <person name="Phelps L."/>
            <person name="Falcone J."/>
            <person name="Kanchi K."/>
            <person name="Thane T."/>
            <person name="Scimone A."/>
            <person name="Thane N."/>
            <person name="Henke J."/>
            <person name="Wang T."/>
            <person name="Ruppert J."/>
            <person name="Shah N."/>
            <person name="Rotter K."/>
            <person name="Hodges J."/>
            <person name="Ingenthron E."/>
            <person name="Cordes M."/>
            <person name="Kohlberg S."/>
            <person name="Sgro J."/>
            <person name="Delgado B."/>
            <person name="Mead K."/>
            <person name="Chinwalla A."/>
            <person name="Leonard S."/>
            <person name="Crouse K."/>
            <person name="Collura K."/>
            <person name="Kudrna D."/>
            <person name="Currie J."/>
            <person name="He R."/>
            <person name="Angelova A."/>
            <person name="Rajasekar S."/>
            <person name="Mueller T."/>
            <person name="Lomeli R."/>
            <person name="Scara G."/>
            <person name="Ko A."/>
            <person name="Delaney K."/>
            <person name="Wissotski M."/>
            <person name="Lopez G."/>
            <person name="Campos D."/>
            <person name="Braidotti M."/>
            <person name="Ashley E."/>
            <person name="Golser W."/>
            <person name="Kim H."/>
            <person name="Lee S."/>
            <person name="Lin J."/>
            <person name="Dujmic Z."/>
            <person name="Kim W."/>
            <person name="Talag J."/>
            <person name="Zuccolo A."/>
            <person name="Fan C."/>
            <person name="Sebastian A."/>
            <person name="Kramer M."/>
            <person name="Spiegel L."/>
            <person name="Nascimento L."/>
            <person name="Zutavern T."/>
            <person name="Miller B."/>
            <person name="Ambroise C."/>
            <person name="Muller S."/>
            <person name="Spooner W."/>
            <person name="Narechania A."/>
            <person name="Ren L."/>
            <person name="Wei S."/>
            <person name="Kumari S."/>
            <person name="Faga B."/>
            <person name="Levy M.J."/>
            <person name="McMahan L."/>
            <person name="Van Buren P."/>
            <person name="Vaughn M.W."/>
            <person name="Ying K."/>
            <person name="Yeh C.-T."/>
            <person name="Emrich S.J."/>
            <person name="Jia Y."/>
            <person name="Kalyanaraman A."/>
            <person name="Hsia A.-P."/>
            <person name="Barbazuk W.B."/>
            <person name="Baucom R.S."/>
            <person name="Brutnell T.P."/>
            <person name="Carpita N.C."/>
            <person name="Chaparro C."/>
            <person name="Chia J.-M."/>
            <person name="Deragon J.-M."/>
            <person name="Estill J.C."/>
            <person name="Fu Y."/>
            <person name="Jeddeloh J.A."/>
            <person name="Han Y."/>
            <person name="Lee H."/>
            <person name="Li P."/>
            <person name="Lisch D.R."/>
            <person name="Liu S."/>
            <person name="Liu Z."/>
            <person name="Nagel D.H."/>
            <person name="McCann M.C."/>
            <person name="SanMiguel P."/>
            <person name="Myers A.M."/>
            <person name="Nettleton D."/>
            <person name="Nguyen J."/>
            <person name="Penning B.W."/>
            <person name="Ponnala L."/>
            <person name="Schneider K.L."/>
            <person name="Schwartz D.C."/>
            <person name="Sharma A."/>
            <person name="Soderlund C."/>
            <person name="Springer N.M."/>
            <person name="Sun Q."/>
            <person name="Wang H."/>
            <person name="Waterman M."/>
            <person name="Westerman R."/>
            <person name="Wolfgruber T.K."/>
            <person name="Yang L."/>
            <person name="Yu Y."/>
            <person name="Zhang L."/>
            <person name="Zhou S."/>
            <person name="Zhu Q."/>
            <person name="Bennetzen J.L."/>
            <person name="Dawe R.K."/>
            <person name="Jiang J."/>
            <person name="Jiang N."/>
            <person name="Presting G.G."/>
            <person name="Wessler S.R."/>
            <person name="Aluru S."/>
            <person name="Martienssen R.A."/>
            <person name="Clifton S.W."/>
            <person name="McCombie W.R."/>
            <person name="Wing R.A."/>
            <person name="Wilson R.K."/>
        </authorList>
    </citation>
    <scope>NUCLEOTIDE SEQUENCE [LARGE SCALE GENOMIC DNA]</scope>
    <source>
        <strain evidence="2">cv. B73</strain>
    </source>
</reference>
<organism evidence="1 2">
    <name type="scientific">Zea mays</name>
    <name type="common">Maize</name>
    <dbReference type="NCBI Taxonomy" id="4577"/>
    <lineage>
        <taxon>Eukaryota</taxon>
        <taxon>Viridiplantae</taxon>
        <taxon>Streptophyta</taxon>
        <taxon>Embryophyta</taxon>
        <taxon>Tracheophyta</taxon>
        <taxon>Spermatophyta</taxon>
        <taxon>Magnoliopsida</taxon>
        <taxon>Liliopsida</taxon>
        <taxon>Poales</taxon>
        <taxon>Poaceae</taxon>
        <taxon>PACMAD clade</taxon>
        <taxon>Panicoideae</taxon>
        <taxon>Andropogonodae</taxon>
        <taxon>Andropogoneae</taxon>
        <taxon>Tripsacinae</taxon>
        <taxon>Zea</taxon>
    </lineage>
</organism>
<proteinExistence type="predicted"/>
<reference evidence="1" key="2">
    <citation type="submission" date="2019-07" db="EMBL/GenBank/DDBJ databases">
        <authorList>
            <person name="Seetharam A."/>
            <person name="Woodhouse M."/>
            <person name="Cannon E."/>
        </authorList>
    </citation>
    <scope>NUCLEOTIDE SEQUENCE [LARGE SCALE GENOMIC DNA]</scope>
    <source>
        <strain evidence="1">cv. B73</strain>
    </source>
</reference>
<keyword evidence="2" id="KW-1185">Reference proteome</keyword>
<evidence type="ECO:0000313" key="1">
    <source>
        <dbReference type="EnsemblPlants" id="Zm00001eb176780_P001"/>
    </source>
</evidence>
<reference evidence="1" key="3">
    <citation type="submission" date="2021-05" db="UniProtKB">
        <authorList>
            <consortium name="EnsemblPlants"/>
        </authorList>
    </citation>
    <scope>IDENTIFICATION</scope>
    <source>
        <strain evidence="1">cv. B73</strain>
    </source>
</reference>
<protein>
    <submittedName>
        <fullName evidence="1">Uncharacterized protein</fullName>
    </submittedName>
</protein>
<dbReference type="Proteomes" id="UP000007305">
    <property type="component" value="Chromosome 4"/>
</dbReference>
<dbReference type="Gramene" id="Zm00001eb176780_T001">
    <property type="protein sequence ID" value="Zm00001eb176780_P001"/>
    <property type="gene ID" value="Zm00001eb176780"/>
</dbReference>
<accession>A0A804NPU8</accession>
<dbReference type="AlphaFoldDB" id="A0A804NPU8"/>
<name>A0A804NPU8_MAIZE</name>
<dbReference type="EnsemblPlants" id="Zm00001eb176780_T001">
    <property type="protein sequence ID" value="Zm00001eb176780_P001"/>
    <property type="gene ID" value="Zm00001eb176780"/>
</dbReference>
<sequence>MAPKPFFLKPAPKHAPSPALLLPWARAPPSLFCTPRRSSSMAGAQASFPHGARLPVPWCPVVAPFFTWTRAPLLRLASLQAGPAAVLRSTSLGAPATSMAASPPCELSSSPFMAPPALPCPARKRPGRERLELVPAPLSLPSAPLQSSPSCLPPLPNGDLLFSSLFQTGIRAVRASSPSQGQLHPLPCCCSPPTSFSPSATARNPCSAGSQGIQVLCAAMPVQNSSLGSPPHRVLRSICAVPTHAVALVFGDSPCRVVDLRSSTVYASHFAGSAQPQHRRRSPRNPVFCVEEKASRSTLVDVRSYAQIGIAIVLTNTDWVCLWTER</sequence>
<evidence type="ECO:0000313" key="2">
    <source>
        <dbReference type="Proteomes" id="UP000007305"/>
    </source>
</evidence>
<dbReference type="InParanoid" id="A0A804NPU8"/>